<proteinExistence type="predicted"/>
<keyword evidence="3" id="KW-1185">Reference proteome</keyword>
<evidence type="ECO:0000313" key="3">
    <source>
        <dbReference type="Proteomes" id="UP000092460"/>
    </source>
</evidence>
<keyword evidence="1" id="KW-0472">Membrane</keyword>
<accession>A0A1B0BX68</accession>
<name>A0A1B0BX68_9MUSC</name>
<reference evidence="2" key="2">
    <citation type="submission" date="2020-05" db="UniProtKB">
        <authorList>
            <consortium name="EnsemblMetazoa"/>
        </authorList>
    </citation>
    <scope>IDENTIFICATION</scope>
    <source>
        <strain evidence="2">IAEA</strain>
    </source>
</reference>
<keyword evidence="1" id="KW-0812">Transmembrane</keyword>
<sequence length="68" mass="7493">MKQQNKNKSREKGRKVTFPAGCLGICGELLFILFCIALEILSHSHCNLINSLSMPLSSGSRSKSLEVK</sequence>
<reference evidence="3" key="1">
    <citation type="submission" date="2015-01" db="EMBL/GenBank/DDBJ databases">
        <authorList>
            <person name="Aksoy S."/>
            <person name="Warren W."/>
            <person name="Wilson R.K."/>
        </authorList>
    </citation>
    <scope>NUCLEOTIDE SEQUENCE [LARGE SCALE GENOMIC DNA]</scope>
    <source>
        <strain evidence="3">IAEA</strain>
    </source>
</reference>
<organism evidence="2 3">
    <name type="scientific">Glossina palpalis gambiensis</name>
    <dbReference type="NCBI Taxonomy" id="67801"/>
    <lineage>
        <taxon>Eukaryota</taxon>
        <taxon>Metazoa</taxon>
        <taxon>Ecdysozoa</taxon>
        <taxon>Arthropoda</taxon>
        <taxon>Hexapoda</taxon>
        <taxon>Insecta</taxon>
        <taxon>Pterygota</taxon>
        <taxon>Neoptera</taxon>
        <taxon>Endopterygota</taxon>
        <taxon>Diptera</taxon>
        <taxon>Brachycera</taxon>
        <taxon>Muscomorpha</taxon>
        <taxon>Hippoboscoidea</taxon>
        <taxon>Glossinidae</taxon>
        <taxon>Glossina</taxon>
    </lineage>
</organism>
<dbReference type="EMBL" id="JXJN01022087">
    <property type="status" value="NOT_ANNOTATED_CDS"/>
    <property type="molecule type" value="Genomic_DNA"/>
</dbReference>
<dbReference type="AlphaFoldDB" id="A0A1B0BX68"/>
<feature type="transmembrane region" description="Helical" evidence="1">
    <location>
        <begin position="20"/>
        <end position="41"/>
    </location>
</feature>
<evidence type="ECO:0000313" key="2">
    <source>
        <dbReference type="EnsemblMetazoa" id="GPPI043232-PA"/>
    </source>
</evidence>
<evidence type="ECO:0000256" key="1">
    <source>
        <dbReference type="SAM" id="Phobius"/>
    </source>
</evidence>
<dbReference type="Proteomes" id="UP000092460">
    <property type="component" value="Unassembled WGS sequence"/>
</dbReference>
<dbReference type="VEuPathDB" id="VectorBase:GPPI043232"/>
<protein>
    <submittedName>
        <fullName evidence="2">Uncharacterized protein</fullName>
    </submittedName>
</protein>
<keyword evidence="1" id="KW-1133">Transmembrane helix</keyword>
<dbReference type="EnsemblMetazoa" id="GPPI043232-RA">
    <property type="protein sequence ID" value="GPPI043232-PA"/>
    <property type="gene ID" value="GPPI043232"/>
</dbReference>